<dbReference type="Gene3D" id="3.30.950.10">
    <property type="entry name" value="Methyltransferase, Cobalt-precorrin-4 Transmethylase, Domain 2"/>
    <property type="match status" value="1"/>
</dbReference>
<dbReference type="NCBIfam" id="TIGR01465">
    <property type="entry name" value="cobM_cbiF"/>
    <property type="match status" value="1"/>
</dbReference>
<keyword evidence="6" id="KW-0949">S-adenosyl-L-methionine</keyword>
<sequence length="264" mass="27844">MQGTVFFIGAGPGDPELITVKGRRLIDAADLVLYAGSLVPQAVVARTKPGAAVVDSSGMTLEETHALMRETARAGKTVARVHTGDPSLYGAVREQMALLDADAIPYEIVPGVTAAFAAAAAGRVSLTVPESVQSFSVTRLGGRTDVPPGQSVRDLARHGGSLAVYLSAPDASRLEKELLAGGVDPQTPVLIAYRVGWPEERLVRTDVSSLTATVAAEKFTRQTVFLVLPGERDNGREKGGSLVSRLYAGDFFHGFRKSKEGEDA</sequence>
<dbReference type="InterPro" id="IPR014776">
    <property type="entry name" value="4pyrrole_Mease_sub2"/>
</dbReference>
<dbReference type="UniPathway" id="UPA00148"/>
<evidence type="ECO:0000256" key="5">
    <source>
        <dbReference type="ARBA" id="ARBA00022679"/>
    </source>
</evidence>
<evidence type="ECO:0000256" key="1">
    <source>
        <dbReference type="ARBA" id="ARBA00004953"/>
    </source>
</evidence>
<comment type="similarity">
    <text evidence="2">Belongs to the precorrin methyltransferase family.</text>
</comment>
<dbReference type="EC" id="2.1.1.-" evidence="8"/>
<keyword evidence="5 8" id="KW-0808">Transferase</keyword>
<dbReference type="InterPro" id="IPR014777">
    <property type="entry name" value="4pyrrole_Mease_sub1"/>
</dbReference>
<evidence type="ECO:0000256" key="3">
    <source>
        <dbReference type="ARBA" id="ARBA00022573"/>
    </source>
</evidence>
<keyword evidence="4 8" id="KW-0489">Methyltransferase</keyword>
<dbReference type="InterPro" id="IPR000878">
    <property type="entry name" value="4pyrrol_Mease"/>
</dbReference>
<name>A0A212JDW2_9DELT</name>
<reference evidence="8" key="1">
    <citation type="submission" date="2016-04" db="EMBL/GenBank/DDBJ databases">
        <authorList>
            <person name="Evans L.H."/>
            <person name="Alamgir A."/>
            <person name="Owens N."/>
            <person name="Weber N.D."/>
            <person name="Virtaneva K."/>
            <person name="Barbian K."/>
            <person name="Babar A."/>
            <person name="Rosenke K."/>
        </authorList>
    </citation>
    <scope>NUCLEOTIDE SEQUENCE</scope>
    <source>
        <strain evidence="8">86</strain>
    </source>
</reference>
<keyword evidence="3" id="KW-0169">Cobalamin biosynthesis</keyword>
<dbReference type="EMBL" id="FLUQ01000001">
    <property type="protein sequence ID" value="SBV97634.1"/>
    <property type="molecule type" value="Genomic_DNA"/>
</dbReference>
<dbReference type="PANTHER" id="PTHR45790">
    <property type="entry name" value="SIROHEME SYNTHASE-RELATED"/>
    <property type="match status" value="1"/>
</dbReference>
<evidence type="ECO:0000256" key="2">
    <source>
        <dbReference type="ARBA" id="ARBA00005879"/>
    </source>
</evidence>
<feature type="domain" description="Tetrapyrrole methylase" evidence="7">
    <location>
        <begin position="4"/>
        <end position="210"/>
    </location>
</feature>
<organism evidence="8">
    <name type="scientific">uncultured delta proteobacterium</name>
    <dbReference type="NCBI Taxonomy" id="34034"/>
    <lineage>
        <taxon>Bacteria</taxon>
        <taxon>Deltaproteobacteria</taxon>
        <taxon>environmental samples</taxon>
    </lineage>
</organism>
<dbReference type="SUPFAM" id="SSF53790">
    <property type="entry name" value="Tetrapyrrole methylase"/>
    <property type="match status" value="1"/>
</dbReference>
<dbReference type="PANTHER" id="PTHR45790:SF4">
    <property type="entry name" value="COBALT-PRECORRIN-4 C(11)-METHYLTRANSFERASE"/>
    <property type="match status" value="1"/>
</dbReference>
<gene>
    <name evidence="8" type="primary">cbiF</name>
    <name evidence="8" type="ORF">KL86DPRO_11250</name>
</gene>
<evidence type="ECO:0000256" key="6">
    <source>
        <dbReference type="ARBA" id="ARBA00022691"/>
    </source>
</evidence>
<dbReference type="Pfam" id="PF00590">
    <property type="entry name" value="TP_methylase"/>
    <property type="match status" value="1"/>
</dbReference>
<evidence type="ECO:0000259" key="7">
    <source>
        <dbReference type="Pfam" id="PF00590"/>
    </source>
</evidence>
<dbReference type="PROSITE" id="PS00839">
    <property type="entry name" value="SUMT_1"/>
    <property type="match status" value="1"/>
</dbReference>
<dbReference type="GO" id="GO:0009236">
    <property type="term" value="P:cobalamin biosynthetic process"/>
    <property type="evidence" value="ECO:0007669"/>
    <property type="project" value="UniProtKB-UniPathway"/>
</dbReference>
<dbReference type="CDD" id="cd11641">
    <property type="entry name" value="Precorrin-4_C11-MT"/>
    <property type="match status" value="1"/>
</dbReference>
<evidence type="ECO:0000313" key="8">
    <source>
        <dbReference type="EMBL" id="SBV97634.1"/>
    </source>
</evidence>
<dbReference type="InterPro" id="IPR006362">
    <property type="entry name" value="Cbl_synth_CobM/CibF"/>
</dbReference>
<evidence type="ECO:0000256" key="4">
    <source>
        <dbReference type="ARBA" id="ARBA00022603"/>
    </source>
</evidence>
<accession>A0A212JDW2</accession>
<dbReference type="InterPro" id="IPR035996">
    <property type="entry name" value="4pyrrol_Methylase_sf"/>
</dbReference>
<dbReference type="GO" id="GO:0046026">
    <property type="term" value="F:precorrin-4 C11-methyltransferase activity"/>
    <property type="evidence" value="ECO:0007669"/>
    <property type="project" value="InterPro"/>
</dbReference>
<dbReference type="GO" id="GO:0032259">
    <property type="term" value="P:methylation"/>
    <property type="evidence" value="ECO:0007669"/>
    <property type="project" value="UniProtKB-KW"/>
</dbReference>
<dbReference type="AlphaFoldDB" id="A0A212JDW2"/>
<protein>
    <submittedName>
        <fullName evidence="8">Cobalt-precorrin-4 C(11)-methyltransferase</fullName>
        <ecNumber evidence="8">2.1.1.-</ecNumber>
    </submittedName>
</protein>
<dbReference type="InterPro" id="IPR050161">
    <property type="entry name" value="Siro_Cobalamin_biosynth"/>
</dbReference>
<dbReference type="InterPro" id="IPR003043">
    <property type="entry name" value="Uropor_MeTrfase_CS"/>
</dbReference>
<dbReference type="Gene3D" id="3.40.1010.10">
    <property type="entry name" value="Cobalt-precorrin-4 Transmethylase, Domain 1"/>
    <property type="match status" value="1"/>
</dbReference>
<proteinExistence type="inferred from homology"/>
<comment type="pathway">
    <text evidence="1">Cofactor biosynthesis; adenosylcobalamin biosynthesis.</text>
</comment>